<evidence type="ECO:0000256" key="2">
    <source>
        <dbReference type="ARBA" id="ARBA00022553"/>
    </source>
</evidence>
<keyword evidence="2" id="KW-0597">Phosphoprotein</keyword>
<dbReference type="Pfam" id="PF10541">
    <property type="entry name" value="KASH"/>
    <property type="match status" value="1"/>
</dbReference>
<dbReference type="CDD" id="cd00176">
    <property type="entry name" value="SPEC"/>
    <property type="match status" value="2"/>
</dbReference>
<keyword evidence="6 9" id="KW-0472">Membrane</keyword>
<dbReference type="AlphaFoldDB" id="A0AAD7SBU7"/>
<dbReference type="SUPFAM" id="SSF46966">
    <property type="entry name" value="Spectrin repeat"/>
    <property type="match status" value="2"/>
</dbReference>
<feature type="topological domain" description="Perinuclear space" evidence="9">
    <location>
        <begin position="737"/>
        <end position="766"/>
    </location>
</feature>
<feature type="topological domain" description="Cytoplasmic" evidence="9">
    <location>
        <begin position="1"/>
        <end position="715"/>
    </location>
</feature>
<keyword evidence="3 9" id="KW-0812">Transmembrane</keyword>
<evidence type="ECO:0000313" key="13">
    <source>
        <dbReference type="EMBL" id="KAJ8399443.1"/>
    </source>
</evidence>
<evidence type="ECO:0000313" key="14">
    <source>
        <dbReference type="Proteomes" id="UP001221898"/>
    </source>
</evidence>
<dbReference type="Proteomes" id="UP001221898">
    <property type="component" value="Unassembled WGS sequence"/>
</dbReference>
<feature type="compositionally biased region" description="Low complexity" evidence="10">
    <location>
        <begin position="676"/>
        <end position="692"/>
    </location>
</feature>
<evidence type="ECO:0000256" key="8">
    <source>
        <dbReference type="ARBA" id="ARBA00046312"/>
    </source>
</evidence>
<dbReference type="InterPro" id="IPR018159">
    <property type="entry name" value="Spectrin/alpha-actinin"/>
</dbReference>
<comment type="subcellular location">
    <subcellularLocation>
        <location evidence="8">Nucleus outer membrane</location>
        <topology evidence="8">Single-pass type IV membrane protein</topology>
    </subcellularLocation>
</comment>
<evidence type="ECO:0000256" key="3">
    <source>
        <dbReference type="ARBA" id="ARBA00022692"/>
    </source>
</evidence>
<evidence type="ECO:0000256" key="11">
    <source>
        <dbReference type="SAM" id="Phobius"/>
    </source>
</evidence>
<dbReference type="InterPro" id="IPR002017">
    <property type="entry name" value="Spectrin_repeat"/>
</dbReference>
<dbReference type="GO" id="GO:0005640">
    <property type="term" value="C:nuclear outer membrane"/>
    <property type="evidence" value="ECO:0007669"/>
    <property type="project" value="UniProtKB-SubCell"/>
</dbReference>
<evidence type="ECO:0000256" key="5">
    <source>
        <dbReference type="ARBA" id="ARBA00022989"/>
    </source>
</evidence>
<evidence type="ECO:0000259" key="12">
    <source>
        <dbReference type="PROSITE" id="PS51049"/>
    </source>
</evidence>
<protein>
    <recommendedName>
        <fullName evidence="12">KASH domain-containing protein</fullName>
    </recommendedName>
</protein>
<dbReference type="Gene3D" id="1.20.58.60">
    <property type="match status" value="3"/>
</dbReference>
<accession>A0AAD7SBU7</accession>
<keyword evidence="7" id="KW-0539">Nucleus</keyword>
<evidence type="ECO:0000256" key="1">
    <source>
        <dbReference type="ARBA" id="ARBA00008619"/>
    </source>
</evidence>
<proteinExistence type="inferred from homology"/>
<dbReference type="SMART" id="SM01249">
    <property type="entry name" value="KASH"/>
    <property type="match status" value="1"/>
</dbReference>
<comment type="similarity">
    <text evidence="1">Belongs to the nesprin family.</text>
</comment>
<evidence type="ECO:0000256" key="7">
    <source>
        <dbReference type="ARBA" id="ARBA00023242"/>
    </source>
</evidence>
<dbReference type="Pfam" id="PF25035">
    <property type="entry name" value="SYNE1"/>
    <property type="match status" value="1"/>
</dbReference>
<comment type="caution">
    <text evidence="13">The sequence shown here is derived from an EMBL/GenBank/DDBJ whole genome shotgun (WGS) entry which is preliminary data.</text>
</comment>
<dbReference type="PANTHER" id="PTHR14514:SF3">
    <property type="entry name" value="NESPRIN-1"/>
    <property type="match status" value="1"/>
</dbReference>
<evidence type="ECO:0000256" key="9">
    <source>
        <dbReference type="PROSITE-ProRule" id="PRU00385"/>
    </source>
</evidence>
<evidence type="ECO:0000256" key="10">
    <source>
        <dbReference type="SAM" id="MobiDB-lite"/>
    </source>
</evidence>
<dbReference type="Pfam" id="PF00435">
    <property type="entry name" value="Spectrin"/>
    <property type="match status" value="2"/>
</dbReference>
<dbReference type="EMBL" id="JAINUG010000083">
    <property type="protein sequence ID" value="KAJ8399443.1"/>
    <property type="molecule type" value="Genomic_DNA"/>
</dbReference>
<name>A0AAD7SBU7_9TELE</name>
<gene>
    <name evidence="13" type="ORF">AAFF_G00411550</name>
</gene>
<organism evidence="13 14">
    <name type="scientific">Aldrovandia affinis</name>
    <dbReference type="NCBI Taxonomy" id="143900"/>
    <lineage>
        <taxon>Eukaryota</taxon>
        <taxon>Metazoa</taxon>
        <taxon>Chordata</taxon>
        <taxon>Craniata</taxon>
        <taxon>Vertebrata</taxon>
        <taxon>Euteleostomi</taxon>
        <taxon>Actinopterygii</taxon>
        <taxon>Neopterygii</taxon>
        <taxon>Teleostei</taxon>
        <taxon>Notacanthiformes</taxon>
        <taxon>Halosauridae</taxon>
        <taxon>Aldrovandia</taxon>
    </lineage>
</organism>
<dbReference type="PANTHER" id="PTHR14514">
    <property type="entry name" value="PKA ANCHORING PROTEIN"/>
    <property type="match status" value="1"/>
</dbReference>
<feature type="region of interest" description="Disordered" evidence="10">
    <location>
        <begin position="672"/>
        <end position="704"/>
    </location>
</feature>
<sequence>MESQVFLNGDFSIEEMIEKLNKAWQEEMTVVLENRKQLEQVGADLAQVSTASKASETWCHGDGTVECWQDLLDLNGTRVKRLQESLVAMNQLDRNMSSLQSWLAGVETELSHPITYHTCDSQEIQRKLSQQQDLQKDIEEHSTGMESVLSLCEAMLQDCDMCATDAEFNSIHQSTHNLDQRWRNVRKASTERRRWIEETGSLWERFLEDFSRFEDWLKVSERKAALSSSLGVLYTVAKEELKKFEVLEQQVQENVTQLHVIIKQYQRLAREDRTDESCQLRDMVDDGKQRWEDLNKTVAAILHRLKHFIGEREAFETTKDVVLMWVTAMDLQLTDTEHFSECALQDKLIQLQVFQQEISLNTDKIEHAVHQGELLIQKSEPLDAAVIEEELGELQRYCKEVFGHVDCYYDKLIGLLFIADEHYLSSPEEPEELSGLLWTGYVRDSVLAPPPSSMPVHTQDEDSRRGSPASVDSMPLEWDHEYDLSHAPAPFPDDAGTQDAHIQQLHQALHTSYLYLPDWSDFVSLTSSETETAGAVEQWELIPEQPLSEEFHVKHNLNQGQHLNSDLHSLWERLGLVEAELDRLRGRVLSSDSKVIKLHIRRLKQICVDLLESRLMVTSWLCPSGQSLTITDVSDCPEAKRTISDRLEWLLEEVTRVIRELEWALDITSGQECKRSPTQPGSSVSSSYPRSPKGVGSARSHPKGRHQPFLQRVLWAALPLQLILLFLLGLACLLPPTQEDYSYTLANILVQNLSPALHYTNGPPPV</sequence>
<keyword evidence="4" id="KW-0677">Repeat</keyword>
<dbReference type="SMART" id="SM00150">
    <property type="entry name" value="SPEC"/>
    <property type="match status" value="3"/>
</dbReference>
<keyword evidence="5 11" id="KW-1133">Transmembrane helix</keyword>
<dbReference type="FunFam" id="1.20.58.60:FF:000157">
    <property type="entry name" value="Nesprin-1 isoform 1"/>
    <property type="match status" value="1"/>
</dbReference>
<feature type="region of interest" description="Disordered" evidence="10">
    <location>
        <begin position="449"/>
        <end position="472"/>
    </location>
</feature>
<feature type="domain" description="KASH" evidence="12">
    <location>
        <begin position="707"/>
        <end position="766"/>
    </location>
</feature>
<feature type="transmembrane region" description="Helical" evidence="11">
    <location>
        <begin position="713"/>
        <end position="734"/>
    </location>
</feature>
<evidence type="ECO:0000256" key="6">
    <source>
        <dbReference type="ARBA" id="ARBA00023136"/>
    </source>
</evidence>
<dbReference type="InterPro" id="IPR012315">
    <property type="entry name" value="KASH"/>
</dbReference>
<dbReference type="InterPro" id="IPR056887">
    <property type="entry name" value="SYNE1/2_dom"/>
</dbReference>
<dbReference type="PROSITE" id="PS51049">
    <property type="entry name" value="KASH"/>
    <property type="match status" value="1"/>
</dbReference>
<reference evidence="13" key="1">
    <citation type="journal article" date="2023" name="Science">
        <title>Genome structures resolve the early diversification of teleost fishes.</title>
        <authorList>
            <person name="Parey E."/>
            <person name="Louis A."/>
            <person name="Montfort J."/>
            <person name="Bouchez O."/>
            <person name="Roques C."/>
            <person name="Iampietro C."/>
            <person name="Lluch J."/>
            <person name="Castinel A."/>
            <person name="Donnadieu C."/>
            <person name="Desvignes T."/>
            <person name="Floi Bucao C."/>
            <person name="Jouanno E."/>
            <person name="Wen M."/>
            <person name="Mejri S."/>
            <person name="Dirks R."/>
            <person name="Jansen H."/>
            <person name="Henkel C."/>
            <person name="Chen W.J."/>
            <person name="Zahm M."/>
            <person name="Cabau C."/>
            <person name="Klopp C."/>
            <person name="Thompson A.W."/>
            <person name="Robinson-Rechavi M."/>
            <person name="Braasch I."/>
            <person name="Lecointre G."/>
            <person name="Bobe J."/>
            <person name="Postlethwait J.H."/>
            <person name="Berthelot C."/>
            <person name="Roest Crollius H."/>
            <person name="Guiguen Y."/>
        </authorList>
    </citation>
    <scope>NUCLEOTIDE SEQUENCE</scope>
    <source>
        <strain evidence="13">NC1722</strain>
    </source>
</reference>
<evidence type="ECO:0000256" key="4">
    <source>
        <dbReference type="ARBA" id="ARBA00022737"/>
    </source>
</evidence>
<keyword evidence="14" id="KW-1185">Reference proteome</keyword>